<reference evidence="1 2" key="1">
    <citation type="journal article" date="2019" name="Sci. Rep.">
        <title>Orb-weaving spider Araneus ventricosus genome elucidates the spidroin gene catalogue.</title>
        <authorList>
            <person name="Kono N."/>
            <person name="Nakamura H."/>
            <person name="Ohtoshi R."/>
            <person name="Moran D.A.P."/>
            <person name="Shinohara A."/>
            <person name="Yoshida Y."/>
            <person name="Fujiwara M."/>
            <person name="Mori M."/>
            <person name="Tomita M."/>
            <person name="Arakawa K."/>
        </authorList>
    </citation>
    <scope>NUCLEOTIDE SEQUENCE [LARGE SCALE GENOMIC DNA]</scope>
</reference>
<sequence>MSNFKCSFQDEWKNKFKWIRELPGDRNRAFCQLCQYTFSLSNMGLRAVTSHQNGKKHKLKQNSAASCQSVVSLFSCTEPTESQAVQNTTDSTQSNLSLDVNTASTSSIDFESREIKISKMNNFLLKETVTKAEIKWCLQAVYTHKSLRCAEKDVQSFPDLFPDSEIAKRMQLGRDKMAYMIVYGIAPFLKQNLLDEILASEHFVVGFDESINKVSQKQQMDINVRFWDRCENSVKTWYLTSAFLGQARAPDLLEAFTEATKPLDLKTGSAFNGWTKHELFKDLQAQIKEQPTDPEILNIGSCGLHAINVAFKAGAVVTQWKIIKFHRALYYLFNKSPARRALYSFYSGSTLFPEKFSAIRWLENSDVANRALDMLSQRKSYIDAVKKNKEALCSNSYNLIKKAIKDKLLPAELTFFRSVVCEFEGFLREYQTEVPLIPFLFSDLSVLLQGLMKRFVEKGVLMKNSIMEIDLNIKSLCTDKQMDLGISTLSCIRKSQVPEKDATAFRKEWRQFLLNCVQKMRECSPLIYSLTKAVPCFCSVATFGNVFICNLFCSFHRLLKRKLLH</sequence>
<dbReference type="EMBL" id="BGPR01084909">
    <property type="protein sequence ID" value="GBL97341.1"/>
    <property type="molecule type" value="Genomic_DNA"/>
</dbReference>
<gene>
    <name evidence="1" type="ORF">AVEN_244160_1</name>
</gene>
<dbReference type="AlphaFoldDB" id="A0A4Y2BYM9"/>
<proteinExistence type="predicted"/>
<evidence type="ECO:0000313" key="2">
    <source>
        <dbReference type="Proteomes" id="UP000499080"/>
    </source>
</evidence>
<organism evidence="1 2">
    <name type="scientific">Araneus ventricosus</name>
    <name type="common">Orbweaver spider</name>
    <name type="synonym">Epeira ventricosa</name>
    <dbReference type="NCBI Taxonomy" id="182803"/>
    <lineage>
        <taxon>Eukaryota</taxon>
        <taxon>Metazoa</taxon>
        <taxon>Ecdysozoa</taxon>
        <taxon>Arthropoda</taxon>
        <taxon>Chelicerata</taxon>
        <taxon>Arachnida</taxon>
        <taxon>Araneae</taxon>
        <taxon>Araneomorphae</taxon>
        <taxon>Entelegynae</taxon>
        <taxon>Araneoidea</taxon>
        <taxon>Araneidae</taxon>
        <taxon>Araneus</taxon>
    </lineage>
</organism>
<evidence type="ECO:0000313" key="1">
    <source>
        <dbReference type="EMBL" id="GBL97341.1"/>
    </source>
</evidence>
<dbReference type="PANTHER" id="PTHR37162:SF11">
    <property type="match status" value="1"/>
</dbReference>
<dbReference type="Proteomes" id="UP000499080">
    <property type="component" value="Unassembled WGS sequence"/>
</dbReference>
<name>A0A4Y2BYM9_ARAVE</name>
<dbReference type="OrthoDB" id="6622882at2759"/>
<dbReference type="PANTHER" id="PTHR37162">
    <property type="entry name" value="HAT FAMILY DIMERISATION DOMAINCONTAINING PROTEIN-RELATED"/>
    <property type="match status" value="1"/>
</dbReference>
<protein>
    <submittedName>
        <fullName evidence="1">Uncharacterized protein</fullName>
    </submittedName>
</protein>
<comment type="caution">
    <text evidence="1">The sequence shown here is derived from an EMBL/GenBank/DDBJ whole genome shotgun (WGS) entry which is preliminary data.</text>
</comment>
<keyword evidence="2" id="KW-1185">Reference proteome</keyword>
<accession>A0A4Y2BYM9</accession>